<dbReference type="PANTHER" id="PTHR12496:SF0">
    <property type="entry name" value="METHYLTRANSFERASE DOMAIN-CONTAINING PROTEIN"/>
    <property type="match status" value="1"/>
</dbReference>
<evidence type="ECO:0000313" key="3">
    <source>
        <dbReference type="Proteomes" id="UP000267096"/>
    </source>
</evidence>
<dbReference type="CDD" id="cd02440">
    <property type="entry name" value="AdoMet_MTases"/>
    <property type="match status" value="1"/>
</dbReference>
<gene>
    <name evidence="2" type="ORF">ASIM_LOCUS11809</name>
</gene>
<dbReference type="OrthoDB" id="5875367at2759"/>
<dbReference type="AlphaFoldDB" id="A0A0M3JVS8"/>
<feature type="domain" description="Methyltransferase" evidence="1">
    <location>
        <begin position="130"/>
        <end position="266"/>
    </location>
</feature>
<dbReference type="WBParaSite" id="ASIM_0001234301-mRNA-1">
    <property type="protein sequence ID" value="ASIM_0001234301-mRNA-1"/>
    <property type="gene ID" value="ASIM_0001234301"/>
</dbReference>
<dbReference type="SUPFAM" id="SSF53335">
    <property type="entry name" value="S-adenosyl-L-methionine-dependent methyltransferases"/>
    <property type="match status" value="1"/>
</dbReference>
<sequence>MDLLQTESVFSCEQLRRLVYFIKSYSYLYQTVNIRYFVDEIWQKIPPDWLRYLCTLTNTELNSFPFEKQQSSGCPKSLHNFVNDSRQCSLLLSFANNFGLYNETSEDSMLKKKDESVKQQPKMNLSIRAKKQHELERFVALIRDSCHQFRVNRVVDVGCGVGHLLSVLSNEFNVVGIECDELLCCSGKERYASVHYVNLKLTTNWANDPQIVDIFCGSENMNFRSAIVSLHGCGDLQTILQRCFVKLPYDRCPLLFTVGCCYHKMTTIEKPVIDWALSDRIRSLCSADWVLERSALRLACQEQLSRWPSSNEKREAHSLSFIRRSLLECVYEKRGMREKSTEHHSRRVNRSFGKLEDVGMVIAERLGVDGEERVQLITNYKNAHSKYESVFNTVEPFTLLQTLMQMPLESFVLIDRYLFLLEAGCSACCIPIFDSKISPRNFCLIASRQKKSAN</sequence>
<dbReference type="Pfam" id="PF13679">
    <property type="entry name" value="Methyltransf_32"/>
    <property type="match status" value="1"/>
</dbReference>
<proteinExistence type="predicted"/>
<name>A0A0M3JVS8_ANISI</name>
<evidence type="ECO:0000313" key="2">
    <source>
        <dbReference type="EMBL" id="VDK45878.1"/>
    </source>
</evidence>
<organism evidence="4">
    <name type="scientific">Anisakis simplex</name>
    <name type="common">Herring worm</name>
    <dbReference type="NCBI Taxonomy" id="6269"/>
    <lineage>
        <taxon>Eukaryota</taxon>
        <taxon>Metazoa</taxon>
        <taxon>Ecdysozoa</taxon>
        <taxon>Nematoda</taxon>
        <taxon>Chromadorea</taxon>
        <taxon>Rhabditida</taxon>
        <taxon>Spirurina</taxon>
        <taxon>Ascaridomorpha</taxon>
        <taxon>Ascaridoidea</taxon>
        <taxon>Anisakidae</taxon>
        <taxon>Anisakis</taxon>
        <taxon>Anisakis simplex complex</taxon>
    </lineage>
</organism>
<dbReference type="InterPro" id="IPR052220">
    <property type="entry name" value="METTL25"/>
</dbReference>
<dbReference type="InterPro" id="IPR025714">
    <property type="entry name" value="Methyltranfer_dom"/>
</dbReference>
<reference evidence="4" key="1">
    <citation type="submission" date="2017-02" db="UniProtKB">
        <authorList>
            <consortium name="WormBaseParasite"/>
        </authorList>
    </citation>
    <scope>IDENTIFICATION</scope>
</reference>
<dbReference type="Proteomes" id="UP000267096">
    <property type="component" value="Unassembled WGS sequence"/>
</dbReference>
<keyword evidence="3" id="KW-1185">Reference proteome</keyword>
<dbReference type="InterPro" id="IPR029063">
    <property type="entry name" value="SAM-dependent_MTases_sf"/>
</dbReference>
<evidence type="ECO:0000259" key="1">
    <source>
        <dbReference type="Pfam" id="PF13679"/>
    </source>
</evidence>
<accession>A0A0M3JVS8</accession>
<dbReference type="PANTHER" id="PTHR12496">
    <property type="entry name" value="CGI-41 METHYLTRANSFERASE"/>
    <property type="match status" value="1"/>
</dbReference>
<dbReference type="Gene3D" id="3.40.50.150">
    <property type="entry name" value="Vaccinia Virus protein VP39"/>
    <property type="match status" value="1"/>
</dbReference>
<evidence type="ECO:0000313" key="4">
    <source>
        <dbReference type="WBParaSite" id="ASIM_0001234301-mRNA-1"/>
    </source>
</evidence>
<dbReference type="EMBL" id="UYRR01031104">
    <property type="protein sequence ID" value="VDK45878.1"/>
    <property type="molecule type" value="Genomic_DNA"/>
</dbReference>
<reference evidence="2 3" key="2">
    <citation type="submission" date="2018-11" db="EMBL/GenBank/DDBJ databases">
        <authorList>
            <consortium name="Pathogen Informatics"/>
        </authorList>
    </citation>
    <scope>NUCLEOTIDE SEQUENCE [LARGE SCALE GENOMIC DNA]</scope>
</reference>
<protein>
    <submittedName>
        <fullName evidence="4">Methyltranfer_dom domain-containing protein</fullName>
    </submittedName>
</protein>